<evidence type="ECO:0000256" key="4">
    <source>
        <dbReference type="ARBA" id="ARBA00004678"/>
    </source>
</evidence>
<protein>
    <recommendedName>
        <fullName evidence="7">sulfite oxidase</fullName>
        <ecNumber evidence="7">1.8.3.1</ecNumber>
    </recommendedName>
</protein>
<evidence type="ECO:0000256" key="2">
    <source>
        <dbReference type="ARBA" id="ARBA00001970"/>
    </source>
</evidence>
<dbReference type="Gene3D" id="2.60.40.650">
    <property type="match status" value="1"/>
</dbReference>
<keyword evidence="8" id="KW-0500">Molybdenum</keyword>
<evidence type="ECO:0000256" key="8">
    <source>
        <dbReference type="ARBA" id="ARBA00022505"/>
    </source>
</evidence>
<dbReference type="InterPro" id="IPR008335">
    <property type="entry name" value="Mopterin_OxRdtase_euk"/>
</dbReference>
<evidence type="ECO:0000256" key="9">
    <source>
        <dbReference type="ARBA" id="ARBA00022617"/>
    </source>
</evidence>
<name>A0A226EEM2_FOLCA</name>
<dbReference type="GO" id="GO:0005758">
    <property type="term" value="C:mitochondrial intermembrane space"/>
    <property type="evidence" value="ECO:0007669"/>
    <property type="project" value="UniProtKB-SubCell"/>
</dbReference>
<dbReference type="PANTHER" id="PTHR19372:SF7">
    <property type="entry name" value="SULFITE OXIDASE, MITOCHONDRIAL"/>
    <property type="match status" value="1"/>
</dbReference>
<comment type="cofactor">
    <cofactor evidence="1">
        <name>Mo-molybdopterin</name>
        <dbReference type="ChEBI" id="CHEBI:71302"/>
    </cofactor>
</comment>
<dbReference type="InterPro" id="IPR022407">
    <property type="entry name" value="OxRdtase_Mopterin_BS"/>
</dbReference>
<comment type="subunit">
    <text evidence="6">Homodimer.</text>
</comment>
<dbReference type="PRINTS" id="PR00407">
    <property type="entry name" value="EUMOPTERIN"/>
</dbReference>
<dbReference type="GO" id="GO:0043546">
    <property type="term" value="F:molybdopterin cofactor binding"/>
    <property type="evidence" value="ECO:0007669"/>
    <property type="project" value="InterPro"/>
</dbReference>
<dbReference type="InterPro" id="IPR001199">
    <property type="entry name" value="Cyt_B5-like_heme/steroid-bd"/>
</dbReference>
<dbReference type="Pfam" id="PF03404">
    <property type="entry name" value="Mo-co_dimer"/>
    <property type="match status" value="1"/>
</dbReference>
<comment type="caution">
    <text evidence="15">The sequence shown here is derived from an EMBL/GenBank/DDBJ whole genome shotgun (WGS) entry which is preliminary data.</text>
</comment>
<dbReference type="GO" id="GO:0008482">
    <property type="term" value="F:sulfite oxidase activity"/>
    <property type="evidence" value="ECO:0007669"/>
    <property type="project" value="UniProtKB-EC"/>
</dbReference>
<organism evidence="15 16">
    <name type="scientific">Folsomia candida</name>
    <name type="common">Springtail</name>
    <dbReference type="NCBI Taxonomy" id="158441"/>
    <lineage>
        <taxon>Eukaryota</taxon>
        <taxon>Metazoa</taxon>
        <taxon>Ecdysozoa</taxon>
        <taxon>Arthropoda</taxon>
        <taxon>Hexapoda</taxon>
        <taxon>Collembola</taxon>
        <taxon>Entomobryomorpha</taxon>
        <taxon>Isotomoidea</taxon>
        <taxon>Isotomidae</taxon>
        <taxon>Proisotominae</taxon>
        <taxon>Folsomia</taxon>
    </lineage>
</organism>
<evidence type="ECO:0000259" key="14">
    <source>
        <dbReference type="PROSITE" id="PS50255"/>
    </source>
</evidence>
<keyword evidence="16" id="KW-1185">Reference proteome</keyword>
<dbReference type="PANTHER" id="PTHR19372">
    <property type="entry name" value="SULFITE REDUCTASE"/>
    <property type="match status" value="1"/>
</dbReference>
<dbReference type="OrthoDB" id="10051395at2759"/>
<comment type="pathway">
    <text evidence="4">Sulfur metabolism.</text>
</comment>
<dbReference type="AlphaFoldDB" id="A0A226EEM2"/>
<evidence type="ECO:0000256" key="3">
    <source>
        <dbReference type="ARBA" id="ARBA00004569"/>
    </source>
</evidence>
<evidence type="ECO:0000256" key="5">
    <source>
        <dbReference type="ARBA" id="ARBA00004971"/>
    </source>
</evidence>
<keyword evidence="11" id="KW-0560">Oxidoreductase</keyword>
<dbReference type="PROSITE" id="PS00191">
    <property type="entry name" value="CYTOCHROME_B5_1"/>
    <property type="match status" value="1"/>
</dbReference>
<keyword evidence="13" id="KW-0496">Mitochondrion</keyword>
<reference evidence="15 16" key="1">
    <citation type="submission" date="2015-12" db="EMBL/GenBank/DDBJ databases">
        <title>The genome of Folsomia candida.</title>
        <authorList>
            <person name="Faddeeva A."/>
            <person name="Derks M.F."/>
            <person name="Anvar Y."/>
            <person name="Smit S."/>
            <person name="Van Straalen N."/>
            <person name="Roelofs D."/>
        </authorList>
    </citation>
    <scope>NUCLEOTIDE SEQUENCE [LARGE SCALE GENOMIC DNA]</scope>
    <source>
        <strain evidence="15 16">VU population</strain>
        <tissue evidence="15">Whole body</tissue>
    </source>
</reference>
<dbReference type="OMA" id="TWHVAEL"/>
<proteinExistence type="predicted"/>
<dbReference type="Pfam" id="PF00174">
    <property type="entry name" value="Oxidored_molyb"/>
    <property type="match status" value="1"/>
</dbReference>
<comment type="cofactor">
    <cofactor evidence="2">
        <name>heme b</name>
        <dbReference type="ChEBI" id="CHEBI:60344"/>
    </cofactor>
</comment>
<evidence type="ECO:0000256" key="7">
    <source>
        <dbReference type="ARBA" id="ARBA00012505"/>
    </source>
</evidence>
<sequence length="569" mass="63927">MSRKSILAFNKSLVRLLPSSSHPIPIWTVLLSGPSTFRVHESHSHRKCYSQNHSSKFNYSSEHENASGESWNKSGIFGAFTGLTLAAYVAWRKSEQNGVHAATVRMESEEIKKDLPTYKSSEVAIWVTFKRGVYDVTEFVEKHPGGSRIMMAAGASLEPFWELYPVHQRPDVFQILAKYRIGNLSEEDVLEQQQPAEDHFKNEPKRHPVLKQRSLKPFNGETPPSILAEQFYTPNDVFYVRNHLPVPQVDVKSYCLEIEGISIKSSSLRLDDVKKFPKVTIAATIQCGGNRRSDMSKAKPSAGLAWSGGAIGNAKWTGASLKDILKKAGFDPKKYPHPEKVHVQFEGLDSDQSGECYGASIPLTYFLDENFEPVLAYEMNDKSIPIDHGFPLRVILPGIVGARSVKWLSRIIISNQESQSLWQQRDYKVFSPSVTMESVDFNSAPAIMDTPVTSYICSHEDGQVVAQGNIKMQGYAFSGGGRGIVRVEISKNRGNTWEVATIKHKAPSAARNWAWVMWEAEVAVNKQDKEIWVKAVDTGYNQQPEDFKNVWNYRGLVSTAYHKITLNVK</sequence>
<dbReference type="STRING" id="158441.A0A226EEM2"/>
<dbReference type="PROSITE" id="PS50255">
    <property type="entry name" value="CYTOCHROME_B5_2"/>
    <property type="match status" value="1"/>
</dbReference>
<dbReference type="InterPro" id="IPR000572">
    <property type="entry name" value="OxRdtase_Mopterin-bd_dom"/>
</dbReference>
<dbReference type="Pfam" id="PF00173">
    <property type="entry name" value="Cyt-b5"/>
    <property type="match status" value="1"/>
</dbReference>
<dbReference type="SUPFAM" id="SSF56524">
    <property type="entry name" value="Oxidoreductase molybdopterin-binding domain"/>
    <property type="match status" value="1"/>
</dbReference>
<dbReference type="FunFam" id="3.10.120.10:FF:000007">
    <property type="entry name" value="Sulfite oxidase, mitochondrial"/>
    <property type="match status" value="1"/>
</dbReference>
<evidence type="ECO:0000256" key="11">
    <source>
        <dbReference type="ARBA" id="ARBA00023002"/>
    </source>
</evidence>
<dbReference type="InterPro" id="IPR005066">
    <property type="entry name" value="MoCF_OxRdtse_dimer"/>
</dbReference>
<evidence type="ECO:0000256" key="13">
    <source>
        <dbReference type="ARBA" id="ARBA00023128"/>
    </source>
</evidence>
<evidence type="ECO:0000256" key="6">
    <source>
        <dbReference type="ARBA" id="ARBA00011738"/>
    </source>
</evidence>
<accession>A0A226EEM2</accession>
<dbReference type="InterPro" id="IPR036400">
    <property type="entry name" value="Cyt_B5-like_heme/steroid_sf"/>
</dbReference>
<evidence type="ECO:0000313" key="16">
    <source>
        <dbReference type="Proteomes" id="UP000198287"/>
    </source>
</evidence>
<evidence type="ECO:0000256" key="1">
    <source>
        <dbReference type="ARBA" id="ARBA00001924"/>
    </source>
</evidence>
<dbReference type="Proteomes" id="UP000198287">
    <property type="component" value="Unassembled WGS sequence"/>
</dbReference>
<dbReference type="GO" id="GO:0030151">
    <property type="term" value="F:molybdenum ion binding"/>
    <property type="evidence" value="ECO:0007669"/>
    <property type="project" value="InterPro"/>
</dbReference>
<dbReference type="GO" id="GO:0020037">
    <property type="term" value="F:heme binding"/>
    <property type="evidence" value="ECO:0007669"/>
    <property type="project" value="InterPro"/>
</dbReference>
<comment type="pathway">
    <text evidence="5">Energy metabolism; sulfur metabolism.</text>
</comment>
<keyword evidence="12" id="KW-0408">Iron</keyword>
<gene>
    <name evidence="15" type="ORF">Fcan01_09967</name>
</gene>
<keyword evidence="9" id="KW-0349">Heme</keyword>
<dbReference type="SMART" id="SM01117">
    <property type="entry name" value="Cyt-b5"/>
    <property type="match status" value="1"/>
</dbReference>
<dbReference type="InterPro" id="IPR036374">
    <property type="entry name" value="OxRdtase_Mopterin-bd_sf"/>
</dbReference>
<keyword evidence="10" id="KW-0479">Metal-binding</keyword>
<dbReference type="InterPro" id="IPR018506">
    <property type="entry name" value="Cyt_B5_heme-BS"/>
</dbReference>
<dbReference type="EMBL" id="LNIX01000004">
    <property type="protein sequence ID" value="OXA55992.1"/>
    <property type="molecule type" value="Genomic_DNA"/>
</dbReference>
<dbReference type="EC" id="1.8.3.1" evidence="7"/>
<dbReference type="PROSITE" id="PS00559">
    <property type="entry name" value="MOLYBDOPTERIN_EUK"/>
    <property type="match status" value="1"/>
</dbReference>
<dbReference type="Gene3D" id="3.10.120.10">
    <property type="entry name" value="Cytochrome b5-like heme/steroid binding domain"/>
    <property type="match status" value="1"/>
</dbReference>
<dbReference type="UniPathway" id="UPA00096"/>
<dbReference type="GO" id="GO:0006790">
    <property type="term" value="P:sulfur compound metabolic process"/>
    <property type="evidence" value="ECO:0007669"/>
    <property type="project" value="UniProtKB-UniPathway"/>
</dbReference>
<feature type="domain" description="Cytochrome b5 heme-binding" evidence="14">
    <location>
        <begin position="103"/>
        <end position="185"/>
    </location>
</feature>
<evidence type="ECO:0000256" key="12">
    <source>
        <dbReference type="ARBA" id="ARBA00023004"/>
    </source>
</evidence>
<dbReference type="InterPro" id="IPR014756">
    <property type="entry name" value="Ig_E-set"/>
</dbReference>
<comment type="subcellular location">
    <subcellularLocation>
        <location evidence="3">Mitochondrion intermembrane space</location>
    </subcellularLocation>
</comment>
<dbReference type="FunFam" id="3.90.420.10:FF:000002">
    <property type="entry name" value="sulfite oxidase, mitochondrial"/>
    <property type="match status" value="1"/>
</dbReference>
<dbReference type="SUPFAM" id="SSF81296">
    <property type="entry name" value="E set domains"/>
    <property type="match status" value="1"/>
</dbReference>
<evidence type="ECO:0000256" key="10">
    <source>
        <dbReference type="ARBA" id="ARBA00022723"/>
    </source>
</evidence>
<dbReference type="SUPFAM" id="SSF55856">
    <property type="entry name" value="Cytochrome b5-like heme/steroid binding domain"/>
    <property type="match status" value="1"/>
</dbReference>
<dbReference type="Gene3D" id="3.90.420.10">
    <property type="entry name" value="Oxidoreductase, molybdopterin-binding domain"/>
    <property type="match status" value="1"/>
</dbReference>
<evidence type="ECO:0000313" key="15">
    <source>
        <dbReference type="EMBL" id="OXA55992.1"/>
    </source>
</evidence>